<feature type="region of interest" description="Disordered" evidence="1">
    <location>
        <begin position="25"/>
        <end position="60"/>
    </location>
</feature>
<name>A0A2J6TJK0_9HELO</name>
<evidence type="ECO:0008006" key="5">
    <source>
        <dbReference type="Google" id="ProtNLM"/>
    </source>
</evidence>
<feature type="compositionally biased region" description="Basic and acidic residues" evidence="1">
    <location>
        <begin position="46"/>
        <end position="60"/>
    </location>
</feature>
<dbReference type="GO" id="GO:0000329">
    <property type="term" value="C:fungal-type vacuole membrane"/>
    <property type="evidence" value="ECO:0007669"/>
    <property type="project" value="InterPro"/>
</dbReference>
<keyword evidence="2" id="KW-1133">Transmembrane helix</keyword>
<keyword evidence="2" id="KW-0472">Membrane</keyword>
<reference evidence="3 4" key="1">
    <citation type="submission" date="2016-04" db="EMBL/GenBank/DDBJ databases">
        <title>A degradative enzymes factory behind the ericoid mycorrhizal symbiosis.</title>
        <authorList>
            <consortium name="DOE Joint Genome Institute"/>
            <person name="Martino E."/>
            <person name="Morin E."/>
            <person name="Grelet G."/>
            <person name="Kuo A."/>
            <person name="Kohler A."/>
            <person name="Daghino S."/>
            <person name="Barry K."/>
            <person name="Choi C."/>
            <person name="Cichocki N."/>
            <person name="Clum A."/>
            <person name="Copeland A."/>
            <person name="Hainaut M."/>
            <person name="Haridas S."/>
            <person name="Labutti K."/>
            <person name="Lindquist E."/>
            <person name="Lipzen A."/>
            <person name="Khouja H.-R."/>
            <person name="Murat C."/>
            <person name="Ohm R."/>
            <person name="Olson A."/>
            <person name="Spatafora J."/>
            <person name="Veneault-Fourrey C."/>
            <person name="Henrissat B."/>
            <person name="Grigoriev I."/>
            <person name="Martin F."/>
            <person name="Perotto S."/>
        </authorList>
    </citation>
    <scope>NUCLEOTIDE SEQUENCE [LARGE SCALE GENOMIC DNA]</scope>
    <source>
        <strain evidence="3 4">E</strain>
    </source>
</reference>
<evidence type="ECO:0000313" key="4">
    <source>
        <dbReference type="Proteomes" id="UP000235371"/>
    </source>
</evidence>
<protein>
    <recommendedName>
        <fullName evidence="5">DUF3712 domain-containing protein</fullName>
    </recommendedName>
</protein>
<dbReference type="PANTHER" id="PTHR35895">
    <property type="entry name" value="CHROMOSOME 16, WHOLE GENOME SHOTGUN SEQUENCE"/>
    <property type="match status" value="1"/>
</dbReference>
<dbReference type="STRING" id="1095630.A0A2J6TJK0"/>
<feature type="transmembrane region" description="Helical" evidence="2">
    <location>
        <begin position="112"/>
        <end position="139"/>
    </location>
</feature>
<dbReference type="Pfam" id="PF12505">
    <property type="entry name" value="DUF3712"/>
    <property type="match status" value="1"/>
</dbReference>
<evidence type="ECO:0000256" key="1">
    <source>
        <dbReference type="SAM" id="MobiDB-lite"/>
    </source>
</evidence>
<dbReference type="OrthoDB" id="10039566at2759"/>
<accession>A0A2J6TJK0</accession>
<keyword evidence="4" id="KW-1185">Reference proteome</keyword>
<evidence type="ECO:0000256" key="2">
    <source>
        <dbReference type="SAM" id="Phobius"/>
    </source>
</evidence>
<keyword evidence="2" id="KW-0812">Transmembrane</keyword>
<dbReference type="AlphaFoldDB" id="A0A2J6TJK0"/>
<organism evidence="3 4">
    <name type="scientific">Hyaloscypha bicolor E</name>
    <dbReference type="NCBI Taxonomy" id="1095630"/>
    <lineage>
        <taxon>Eukaryota</taxon>
        <taxon>Fungi</taxon>
        <taxon>Dikarya</taxon>
        <taxon>Ascomycota</taxon>
        <taxon>Pezizomycotina</taxon>
        <taxon>Leotiomycetes</taxon>
        <taxon>Helotiales</taxon>
        <taxon>Hyaloscyphaceae</taxon>
        <taxon>Hyaloscypha</taxon>
        <taxon>Hyaloscypha bicolor</taxon>
    </lineage>
</organism>
<dbReference type="RefSeq" id="XP_024740084.1">
    <property type="nucleotide sequence ID" value="XM_024871944.1"/>
</dbReference>
<dbReference type="PANTHER" id="PTHR35895:SF2">
    <property type="match status" value="1"/>
</dbReference>
<evidence type="ECO:0000313" key="3">
    <source>
        <dbReference type="EMBL" id="PMD63180.1"/>
    </source>
</evidence>
<dbReference type="Proteomes" id="UP000235371">
    <property type="component" value="Unassembled WGS sequence"/>
</dbReference>
<gene>
    <name evidence="3" type="ORF">K444DRAFT_329551</name>
</gene>
<dbReference type="InterPro" id="IPR046368">
    <property type="entry name" value="Tag1"/>
</dbReference>
<dbReference type="InterPro" id="IPR022185">
    <property type="entry name" value="DUF3712"/>
</dbReference>
<sequence>MTMVNPEQQSEKLSVDDFEADYGISSKRLTGDPLNGTEGKPVPDISESRDQPGTSKEKPSVEYIEDIRTPYWDTKNVVGAIRNLSPVESSSEKIPARPGFWRRRRQHYRRYWILYTVGTVILLAILLPIVFLVVFPAIAQRLVDNASLPIFSASIINPTPSSVVYSLSSSLKIPAGLTVDLKPITLSLFTNDSGPTDPYVKVNLPEYHLKGETKINITRQTVDILDQDRFEEFLESVVANKKFTLSASGATTAYLGALKAPIKLNKEVKLTGFNNLAGFEFTNVAIVFPPDQDGTNLVGNITLPNPTVISLELGNVTLNMIIGNVTMGQGRIENVSLIPGNNTVPIRATFDLKTAIQHIGLILQAESSALTKGNVVISASGNSTVYNGVHIPYYEAILNKVFLTGEVPLIKILVGTLQQGLSSNNSLISSIVSALNGTNGLSSLLGELMGKSTPSSSILSGLSSLF</sequence>
<proteinExistence type="predicted"/>
<dbReference type="Gene3D" id="2.60.40.1820">
    <property type="match status" value="1"/>
</dbReference>
<dbReference type="EMBL" id="KZ613782">
    <property type="protein sequence ID" value="PMD63180.1"/>
    <property type="molecule type" value="Genomic_DNA"/>
</dbReference>
<dbReference type="GeneID" id="36580026"/>
<dbReference type="InParanoid" id="A0A2J6TJK0"/>